<name>A0AAN6W7L8_9PEZI</name>
<reference evidence="1" key="2">
    <citation type="submission" date="2023-05" db="EMBL/GenBank/DDBJ databases">
        <authorList>
            <consortium name="Lawrence Berkeley National Laboratory"/>
            <person name="Steindorff A."/>
            <person name="Hensen N."/>
            <person name="Bonometti L."/>
            <person name="Westerberg I."/>
            <person name="Brannstrom I.O."/>
            <person name="Guillou S."/>
            <person name="Cros-Aarteil S."/>
            <person name="Calhoun S."/>
            <person name="Haridas S."/>
            <person name="Kuo A."/>
            <person name="Mondo S."/>
            <person name="Pangilinan J."/>
            <person name="Riley R."/>
            <person name="Labutti K."/>
            <person name="Andreopoulos B."/>
            <person name="Lipzen A."/>
            <person name="Chen C."/>
            <person name="Yanf M."/>
            <person name="Daum C."/>
            <person name="Ng V."/>
            <person name="Clum A."/>
            <person name="Ohm R."/>
            <person name="Martin F."/>
            <person name="Silar P."/>
            <person name="Natvig D."/>
            <person name="Lalanne C."/>
            <person name="Gautier V."/>
            <person name="Ament-Velasquez S.L."/>
            <person name="Kruys A."/>
            <person name="Hutchinson M.I."/>
            <person name="Powell A.J."/>
            <person name="Barry K."/>
            <person name="Miller A.N."/>
            <person name="Grigoriev I.V."/>
            <person name="Debuchy R."/>
            <person name="Gladieux P."/>
            <person name="Thoren M.H."/>
            <person name="Johannesson H."/>
        </authorList>
    </citation>
    <scope>NUCLEOTIDE SEQUENCE</scope>
    <source>
        <strain evidence="1">CBS 892.96</strain>
    </source>
</reference>
<dbReference type="EMBL" id="MU866217">
    <property type="protein sequence ID" value="KAK4175861.1"/>
    <property type="molecule type" value="Genomic_DNA"/>
</dbReference>
<keyword evidence="2" id="KW-1185">Reference proteome</keyword>
<evidence type="ECO:0000313" key="1">
    <source>
        <dbReference type="EMBL" id="KAK4175861.1"/>
    </source>
</evidence>
<proteinExistence type="predicted"/>
<dbReference type="AlphaFoldDB" id="A0AAN6W7L8"/>
<organism evidence="1 2">
    <name type="scientific">Triangularia setosa</name>
    <dbReference type="NCBI Taxonomy" id="2587417"/>
    <lineage>
        <taxon>Eukaryota</taxon>
        <taxon>Fungi</taxon>
        <taxon>Dikarya</taxon>
        <taxon>Ascomycota</taxon>
        <taxon>Pezizomycotina</taxon>
        <taxon>Sordariomycetes</taxon>
        <taxon>Sordariomycetidae</taxon>
        <taxon>Sordariales</taxon>
        <taxon>Podosporaceae</taxon>
        <taxon>Triangularia</taxon>
    </lineage>
</organism>
<protein>
    <submittedName>
        <fullName evidence="1">Uncharacterized protein</fullName>
    </submittedName>
</protein>
<reference evidence="1" key="1">
    <citation type="journal article" date="2023" name="Mol. Phylogenet. Evol.">
        <title>Genome-scale phylogeny and comparative genomics of the fungal order Sordariales.</title>
        <authorList>
            <person name="Hensen N."/>
            <person name="Bonometti L."/>
            <person name="Westerberg I."/>
            <person name="Brannstrom I.O."/>
            <person name="Guillou S."/>
            <person name="Cros-Aarteil S."/>
            <person name="Calhoun S."/>
            <person name="Haridas S."/>
            <person name="Kuo A."/>
            <person name="Mondo S."/>
            <person name="Pangilinan J."/>
            <person name="Riley R."/>
            <person name="LaButti K."/>
            <person name="Andreopoulos B."/>
            <person name="Lipzen A."/>
            <person name="Chen C."/>
            <person name="Yan M."/>
            <person name="Daum C."/>
            <person name="Ng V."/>
            <person name="Clum A."/>
            <person name="Steindorff A."/>
            <person name="Ohm R.A."/>
            <person name="Martin F."/>
            <person name="Silar P."/>
            <person name="Natvig D.O."/>
            <person name="Lalanne C."/>
            <person name="Gautier V."/>
            <person name="Ament-Velasquez S.L."/>
            <person name="Kruys A."/>
            <person name="Hutchinson M.I."/>
            <person name="Powell A.J."/>
            <person name="Barry K."/>
            <person name="Miller A.N."/>
            <person name="Grigoriev I.V."/>
            <person name="Debuchy R."/>
            <person name="Gladieux P."/>
            <person name="Hiltunen Thoren M."/>
            <person name="Johannesson H."/>
        </authorList>
    </citation>
    <scope>NUCLEOTIDE SEQUENCE</scope>
    <source>
        <strain evidence="1">CBS 892.96</strain>
    </source>
</reference>
<sequence>MRYMSAAADREFGNRGATGALVLLSTRLTNKSRHYGQAPTFPAPSLQTAGILNAEQRPADGVHTGFLPESWVILLPTACAVQRHFQQMVEMQAWRSSHASTCRHLPGHLMTALDWPLSHSAPPRTHRTHTTHRFMASTPSPWIGSSLKLSVGGRVGTFTLHASTTGTAWRMVSVWNSFLEPRPRPFPRALRLWVPSVNMYIFFSCLVRRLRFSWLPVMTGHFVPSAPALSSPSILSFLPGLFIMLLSCSCLSS</sequence>
<comment type="caution">
    <text evidence="1">The sequence shown here is derived from an EMBL/GenBank/DDBJ whole genome shotgun (WGS) entry which is preliminary data.</text>
</comment>
<evidence type="ECO:0000313" key="2">
    <source>
        <dbReference type="Proteomes" id="UP001302321"/>
    </source>
</evidence>
<dbReference type="Proteomes" id="UP001302321">
    <property type="component" value="Unassembled WGS sequence"/>
</dbReference>
<accession>A0AAN6W7L8</accession>
<gene>
    <name evidence="1" type="ORF">QBC36DRAFT_17365</name>
</gene>